<evidence type="ECO:0000313" key="1">
    <source>
        <dbReference type="EMBL" id="GAJ18349.1"/>
    </source>
</evidence>
<proteinExistence type="predicted"/>
<dbReference type="EMBL" id="BARW01041828">
    <property type="protein sequence ID" value="GAJ18349.1"/>
    <property type="molecule type" value="Genomic_DNA"/>
</dbReference>
<comment type="caution">
    <text evidence="1">The sequence shown here is derived from an EMBL/GenBank/DDBJ whole genome shotgun (WGS) entry which is preliminary data.</text>
</comment>
<accession>X1ULE8</accession>
<sequence>SGFPTTPDVVQLSQDQITLTPLELGSTGST</sequence>
<dbReference type="AlphaFoldDB" id="X1ULE8"/>
<feature type="non-terminal residue" evidence="1">
    <location>
        <position position="1"/>
    </location>
</feature>
<organism evidence="1">
    <name type="scientific">marine sediment metagenome</name>
    <dbReference type="NCBI Taxonomy" id="412755"/>
    <lineage>
        <taxon>unclassified sequences</taxon>
        <taxon>metagenomes</taxon>
        <taxon>ecological metagenomes</taxon>
    </lineage>
</organism>
<protein>
    <submittedName>
        <fullName evidence="1">Uncharacterized protein</fullName>
    </submittedName>
</protein>
<reference evidence="1" key="1">
    <citation type="journal article" date="2014" name="Front. Microbiol.">
        <title>High frequency of phylogenetically diverse reductive dehalogenase-homologous genes in deep subseafloor sedimentary metagenomes.</title>
        <authorList>
            <person name="Kawai M."/>
            <person name="Futagami T."/>
            <person name="Toyoda A."/>
            <person name="Takaki Y."/>
            <person name="Nishi S."/>
            <person name="Hori S."/>
            <person name="Arai W."/>
            <person name="Tsubouchi T."/>
            <person name="Morono Y."/>
            <person name="Uchiyama I."/>
            <person name="Ito T."/>
            <person name="Fujiyama A."/>
            <person name="Inagaki F."/>
            <person name="Takami H."/>
        </authorList>
    </citation>
    <scope>NUCLEOTIDE SEQUENCE</scope>
    <source>
        <strain evidence="1">Expedition CK06-06</strain>
    </source>
</reference>
<gene>
    <name evidence="1" type="ORF">S12H4_62389</name>
</gene>
<name>X1ULE8_9ZZZZ</name>